<feature type="signal peptide" evidence="1">
    <location>
        <begin position="1"/>
        <end position="22"/>
    </location>
</feature>
<dbReference type="Proteomes" id="UP000799302">
    <property type="component" value="Unassembled WGS sequence"/>
</dbReference>
<proteinExistence type="predicted"/>
<sequence>MIRLGLSVMDIFNLCLVSRCWALLIQSSCVDLAEEAFHYVPHMLQQAKSDPISSGIGWLGGLVYSHLTAVLVDRFRLESFRRYCVDLGFSADNAMGDAARARIDIGLHVAKMLSEISKDAYRLPDNNIPRMPLKKRLQRLLQHIDPQFPKKSISSRAADMIERREELIFKRRRRYLMSNQERGNFYCLTEEIVRSLFKTKYDLPHIHRFMRNTSRSVHLEGDDVFDWSNTNKIHQTERDRLPWYMWHDFRDGESWVNWCLLHEGPKLLWLQWGRDRISDHHVRERLIELWNARDVEQIRIERKYAVRLWKAMPSLCGLPHGTFNRVYDLWSDMEGSNTKNVHRNILSV</sequence>
<gene>
    <name evidence="2" type="ORF">BT63DRAFT_7998</name>
</gene>
<evidence type="ECO:0008006" key="4">
    <source>
        <dbReference type="Google" id="ProtNLM"/>
    </source>
</evidence>
<evidence type="ECO:0000313" key="2">
    <source>
        <dbReference type="EMBL" id="KAF2674343.1"/>
    </source>
</evidence>
<feature type="chain" id="PRO_5025421999" description="F-box domain-containing protein" evidence="1">
    <location>
        <begin position="23"/>
        <end position="348"/>
    </location>
</feature>
<keyword evidence="3" id="KW-1185">Reference proteome</keyword>
<keyword evidence="1" id="KW-0732">Signal</keyword>
<accession>A0A6A6US97</accession>
<organism evidence="2 3">
    <name type="scientific">Microthyrium microscopicum</name>
    <dbReference type="NCBI Taxonomy" id="703497"/>
    <lineage>
        <taxon>Eukaryota</taxon>
        <taxon>Fungi</taxon>
        <taxon>Dikarya</taxon>
        <taxon>Ascomycota</taxon>
        <taxon>Pezizomycotina</taxon>
        <taxon>Dothideomycetes</taxon>
        <taxon>Dothideomycetes incertae sedis</taxon>
        <taxon>Microthyriales</taxon>
        <taxon>Microthyriaceae</taxon>
        <taxon>Microthyrium</taxon>
    </lineage>
</organism>
<evidence type="ECO:0000256" key="1">
    <source>
        <dbReference type="SAM" id="SignalP"/>
    </source>
</evidence>
<name>A0A6A6US97_9PEZI</name>
<protein>
    <recommendedName>
        <fullName evidence="4">F-box domain-containing protein</fullName>
    </recommendedName>
</protein>
<dbReference type="EMBL" id="MU004230">
    <property type="protein sequence ID" value="KAF2674343.1"/>
    <property type="molecule type" value="Genomic_DNA"/>
</dbReference>
<evidence type="ECO:0000313" key="3">
    <source>
        <dbReference type="Proteomes" id="UP000799302"/>
    </source>
</evidence>
<dbReference type="OrthoDB" id="5279806at2759"/>
<dbReference type="AlphaFoldDB" id="A0A6A6US97"/>
<reference evidence="2" key="1">
    <citation type="journal article" date="2020" name="Stud. Mycol.">
        <title>101 Dothideomycetes genomes: a test case for predicting lifestyles and emergence of pathogens.</title>
        <authorList>
            <person name="Haridas S."/>
            <person name="Albert R."/>
            <person name="Binder M."/>
            <person name="Bloem J."/>
            <person name="Labutti K."/>
            <person name="Salamov A."/>
            <person name="Andreopoulos B."/>
            <person name="Baker S."/>
            <person name="Barry K."/>
            <person name="Bills G."/>
            <person name="Bluhm B."/>
            <person name="Cannon C."/>
            <person name="Castanera R."/>
            <person name="Culley D."/>
            <person name="Daum C."/>
            <person name="Ezra D."/>
            <person name="Gonzalez J."/>
            <person name="Henrissat B."/>
            <person name="Kuo A."/>
            <person name="Liang C."/>
            <person name="Lipzen A."/>
            <person name="Lutzoni F."/>
            <person name="Magnuson J."/>
            <person name="Mondo S."/>
            <person name="Nolan M."/>
            <person name="Ohm R."/>
            <person name="Pangilinan J."/>
            <person name="Park H.-J."/>
            <person name="Ramirez L."/>
            <person name="Alfaro M."/>
            <person name="Sun H."/>
            <person name="Tritt A."/>
            <person name="Yoshinaga Y."/>
            <person name="Zwiers L.-H."/>
            <person name="Turgeon B."/>
            <person name="Goodwin S."/>
            <person name="Spatafora J."/>
            <person name="Crous P."/>
            <person name="Grigoriev I."/>
        </authorList>
    </citation>
    <scope>NUCLEOTIDE SEQUENCE</scope>
    <source>
        <strain evidence="2">CBS 115976</strain>
    </source>
</reference>